<name>A0ABV0N4F1_9TELE</name>
<evidence type="ECO:0000256" key="3">
    <source>
        <dbReference type="ARBA" id="ARBA00022989"/>
    </source>
</evidence>
<keyword evidence="5" id="KW-0325">Glycoprotein</keyword>
<feature type="signal peptide" evidence="6">
    <location>
        <begin position="1"/>
        <end position="20"/>
    </location>
</feature>
<keyword evidence="2" id="KW-0812">Transmembrane</keyword>
<reference evidence="8 9" key="1">
    <citation type="submission" date="2021-06" db="EMBL/GenBank/DDBJ databases">
        <authorList>
            <person name="Palmer J.M."/>
        </authorList>
    </citation>
    <scope>NUCLEOTIDE SEQUENCE [LARGE SCALE GENOMIC DNA]</scope>
    <source>
        <strain evidence="8 9">GA_2019</strain>
        <tissue evidence="8">Muscle</tissue>
    </source>
</reference>
<evidence type="ECO:0000259" key="7">
    <source>
        <dbReference type="Pfam" id="PF01094"/>
    </source>
</evidence>
<dbReference type="Pfam" id="PF01094">
    <property type="entry name" value="ANF_receptor"/>
    <property type="match status" value="1"/>
</dbReference>
<comment type="subcellular location">
    <subcellularLocation>
        <location evidence="1">Membrane</location>
    </subcellularLocation>
</comment>
<dbReference type="SUPFAM" id="SSF53822">
    <property type="entry name" value="Periplasmic binding protein-like I"/>
    <property type="match status" value="1"/>
</dbReference>
<dbReference type="InterPro" id="IPR050726">
    <property type="entry name" value="mGluR"/>
</dbReference>
<organism evidence="8 9">
    <name type="scientific">Goodea atripinnis</name>
    <dbReference type="NCBI Taxonomy" id="208336"/>
    <lineage>
        <taxon>Eukaryota</taxon>
        <taxon>Metazoa</taxon>
        <taxon>Chordata</taxon>
        <taxon>Craniata</taxon>
        <taxon>Vertebrata</taxon>
        <taxon>Euteleostomi</taxon>
        <taxon>Actinopterygii</taxon>
        <taxon>Neopterygii</taxon>
        <taxon>Teleostei</taxon>
        <taxon>Neoteleostei</taxon>
        <taxon>Acanthomorphata</taxon>
        <taxon>Ovalentaria</taxon>
        <taxon>Atherinomorphae</taxon>
        <taxon>Cyprinodontiformes</taxon>
        <taxon>Goodeidae</taxon>
        <taxon>Goodea</taxon>
    </lineage>
</organism>
<accession>A0ABV0N4F1</accession>
<keyword evidence="4" id="KW-0472">Membrane</keyword>
<evidence type="ECO:0000256" key="5">
    <source>
        <dbReference type="ARBA" id="ARBA00023180"/>
    </source>
</evidence>
<evidence type="ECO:0000256" key="2">
    <source>
        <dbReference type="ARBA" id="ARBA00022692"/>
    </source>
</evidence>
<evidence type="ECO:0000313" key="9">
    <source>
        <dbReference type="Proteomes" id="UP001476798"/>
    </source>
</evidence>
<evidence type="ECO:0000256" key="4">
    <source>
        <dbReference type="ARBA" id="ARBA00023136"/>
    </source>
</evidence>
<evidence type="ECO:0000256" key="6">
    <source>
        <dbReference type="SAM" id="SignalP"/>
    </source>
</evidence>
<evidence type="ECO:0000256" key="1">
    <source>
        <dbReference type="ARBA" id="ARBA00004370"/>
    </source>
</evidence>
<keyword evidence="6" id="KW-0732">Signal</keyword>
<dbReference type="InterPro" id="IPR001828">
    <property type="entry name" value="ANF_lig-bd_rcpt"/>
</dbReference>
<protein>
    <recommendedName>
        <fullName evidence="7">Receptor ligand binding region domain-containing protein</fullName>
    </recommendedName>
</protein>
<sequence length="236" mass="26648">MDSCVFLLCAVYFAFRPCCSVISPKWFQNISTNIFSLPGDVNLGGLFPINQQSNNVSLISEPNSIKCERFSARVSRISCYSYFTSLQSLKDQRESQKAAVHQSDVPHRWWNSISYGATSDKFSDTLLYPSFFRTVPSDKWQLDAMVHLMNRFNWTWVAVIGSEEEYGQRGVQQFSKVAENMSVCVAYQGLIPVYTDPGPAIQTIINNIKTTQVKVVIVFALAEQAAFFFQQVSEGV</sequence>
<dbReference type="EMBL" id="JAHRIO010023121">
    <property type="protein sequence ID" value="MEQ2166248.1"/>
    <property type="molecule type" value="Genomic_DNA"/>
</dbReference>
<dbReference type="Proteomes" id="UP001476798">
    <property type="component" value="Unassembled WGS sequence"/>
</dbReference>
<dbReference type="InterPro" id="IPR028082">
    <property type="entry name" value="Peripla_BP_I"/>
</dbReference>
<comment type="caution">
    <text evidence="8">The sequence shown here is derived from an EMBL/GenBank/DDBJ whole genome shotgun (WGS) entry which is preliminary data.</text>
</comment>
<feature type="chain" id="PRO_5045924042" description="Receptor ligand binding region domain-containing protein" evidence="6">
    <location>
        <begin position="21"/>
        <end position="236"/>
    </location>
</feature>
<keyword evidence="9" id="KW-1185">Reference proteome</keyword>
<feature type="domain" description="Receptor ligand binding region" evidence="7">
    <location>
        <begin position="113"/>
        <end position="233"/>
    </location>
</feature>
<evidence type="ECO:0000313" key="8">
    <source>
        <dbReference type="EMBL" id="MEQ2166248.1"/>
    </source>
</evidence>
<dbReference type="Gene3D" id="3.40.50.2300">
    <property type="match status" value="2"/>
</dbReference>
<gene>
    <name evidence="8" type="ORF">GOODEAATRI_025945</name>
</gene>
<dbReference type="PANTHER" id="PTHR24060">
    <property type="entry name" value="METABOTROPIC GLUTAMATE RECEPTOR"/>
    <property type="match status" value="1"/>
</dbReference>
<keyword evidence="3" id="KW-1133">Transmembrane helix</keyword>
<proteinExistence type="predicted"/>